<sequence length="457" mass="51441">MKDLSAHTSKPSRNSFYTKKRPSPHGVAKRKSPFTAVPPPVAATRTCHTSATWSRVRSEIQRQRDAHILALGKEAKLCEAEYRADVLDYMHEMERLTMSSVTSMDQQPEVRWHMRPCLVDFLVEVHLNFRLRPETLYLTLNIIDRYVSRRVVYLKHYQLVGCVALWIAAKFEDAQERVPSVKDLSEICRQAYHHTAFVQMEQHVLTTLQWIVGHPTAESWLRSSSCGIATDDPRTQHVARFVMEITLFYREFVSFYPSDIAAGALALARCICSKTRYPADESDESLDIAELLDTQLASHLDDLSEVIVKKYAYAFYSKASSVVIQFYLSSKRFVRHPVPPALVIPARTPLSSLTSVRTPLSASTSYSSASSDDMPSTPSSGSFYGDPFCSASVEMRADQKENSRPTSSSTPTLAFRPVIKRPSAEDMTSCMLPDNHVVSRPVLHVLNGIPQSPRIGH</sequence>
<keyword evidence="2" id="KW-0132">Cell division</keyword>
<evidence type="ECO:0000256" key="3">
    <source>
        <dbReference type="ARBA" id="ARBA00023127"/>
    </source>
</evidence>
<reference evidence="9 10" key="1">
    <citation type="journal article" date="2016" name="Mol. Biol. Evol.">
        <title>Comparative Genomics of Early-Diverging Mushroom-Forming Fungi Provides Insights into the Origins of Lignocellulose Decay Capabilities.</title>
        <authorList>
            <person name="Nagy L.G."/>
            <person name="Riley R."/>
            <person name="Tritt A."/>
            <person name="Adam C."/>
            <person name="Daum C."/>
            <person name="Floudas D."/>
            <person name="Sun H."/>
            <person name="Yadav J.S."/>
            <person name="Pangilinan J."/>
            <person name="Larsson K.H."/>
            <person name="Matsuura K."/>
            <person name="Barry K."/>
            <person name="Labutti K."/>
            <person name="Kuo R."/>
            <person name="Ohm R.A."/>
            <person name="Bhattacharya S.S."/>
            <person name="Shirouzu T."/>
            <person name="Yoshinaga Y."/>
            <person name="Martin F.M."/>
            <person name="Grigoriev I.V."/>
            <person name="Hibbett D.S."/>
        </authorList>
    </citation>
    <scope>NUCLEOTIDE SEQUENCE [LARGE SCALE GENOMIC DNA]</scope>
    <source>
        <strain evidence="9 10">HHB10207 ss-3</strain>
    </source>
</reference>
<dbReference type="PANTHER" id="PTHR10177">
    <property type="entry name" value="CYCLINS"/>
    <property type="match status" value="1"/>
</dbReference>
<evidence type="ECO:0000256" key="1">
    <source>
        <dbReference type="ARBA" id="ARBA00008742"/>
    </source>
</evidence>
<feature type="region of interest" description="Disordered" evidence="6">
    <location>
        <begin position="396"/>
        <end position="415"/>
    </location>
</feature>
<evidence type="ECO:0000313" key="10">
    <source>
        <dbReference type="Proteomes" id="UP000076798"/>
    </source>
</evidence>
<dbReference type="EMBL" id="KV428037">
    <property type="protein sequence ID" value="KZT40072.1"/>
    <property type="molecule type" value="Genomic_DNA"/>
</dbReference>
<dbReference type="InterPro" id="IPR048258">
    <property type="entry name" value="Cyclins_cyclin-box"/>
</dbReference>
<feature type="compositionally biased region" description="Polar residues" evidence="6">
    <location>
        <begin position="1"/>
        <end position="17"/>
    </location>
</feature>
<dbReference type="InterPro" id="IPR006671">
    <property type="entry name" value="Cyclin_N"/>
</dbReference>
<evidence type="ECO:0000256" key="5">
    <source>
        <dbReference type="RuleBase" id="RU000383"/>
    </source>
</evidence>
<organism evidence="9 10">
    <name type="scientific">Sistotremastrum suecicum HHB10207 ss-3</name>
    <dbReference type="NCBI Taxonomy" id="1314776"/>
    <lineage>
        <taxon>Eukaryota</taxon>
        <taxon>Fungi</taxon>
        <taxon>Dikarya</taxon>
        <taxon>Basidiomycota</taxon>
        <taxon>Agaricomycotina</taxon>
        <taxon>Agaricomycetes</taxon>
        <taxon>Sistotremastrales</taxon>
        <taxon>Sistotremastraceae</taxon>
        <taxon>Sistotremastrum</taxon>
    </lineage>
</organism>
<dbReference type="GO" id="GO:0019887">
    <property type="term" value="F:protein kinase regulator activity"/>
    <property type="evidence" value="ECO:0007669"/>
    <property type="project" value="UniProtKB-ARBA"/>
</dbReference>
<evidence type="ECO:0000256" key="6">
    <source>
        <dbReference type="SAM" id="MobiDB-lite"/>
    </source>
</evidence>
<dbReference type="Pfam" id="PF02984">
    <property type="entry name" value="Cyclin_C"/>
    <property type="match status" value="1"/>
</dbReference>
<feature type="compositionally biased region" description="Basic residues" evidence="6">
    <location>
        <begin position="18"/>
        <end position="32"/>
    </location>
</feature>
<dbReference type="InterPro" id="IPR013763">
    <property type="entry name" value="Cyclin-like_dom"/>
</dbReference>
<dbReference type="FunFam" id="1.10.472.10:FF:000010">
    <property type="entry name" value="G1/S-specific cyclin Cln1"/>
    <property type="match status" value="1"/>
</dbReference>
<feature type="region of interest" description="Disordered" evidence="6">
    <location>
        <begin position="1"/>
        <end position="41"/>
    </location>
</feature>
<evidence type="ECO:0000259" key="8">
    <source>
        <dbReference type="SMART" id="SM01332"/>
    </source>
</evidence>
<dbReference type="InterPro" id="IPR039361">
    <property type="entry name" value="Cyclin"/>
</dbReference>
<comment type="similarity">
    <text evidence="1 5">Belongs to the cyclin family.</text>
</comment>
<dbReference type="GO" id="GO:0051301">
    <property type="term" value="P:cell division"/>
    <property type="evidence" value="ECO:0007669"/>
    <property type="project" value="UniProtKB-KW"/>
</dbReference>
<evidence type="ECO:0000256" key="4">
    <source>
        <dbReference type="ARBA" id="ARBA00023306"/>
    </source>
</evidence>
<dbReference type="Proteomes" id="UP000076798">
    <property type="component" value="Unassembled WGS sequence"/>
</dbReference>
<evidence type="ECO:0000256" key="2">
    <source>
        <dbReference type="ARBA" id="ARBA00022618"/>
    </source>
</evidence>
<feature type="domain" description="Cyclin C-terminal" evidence="8">
    <location>
        <begin position="215"/>
        <end position="340"/>
    </location>
</feature>
<dbReference type="GO" id="GO:0051726">
    <property type="term" value="P:regulation of cell cycle"/>
    <property type="evidence" value="ECO:0007669"/>
    <property type="project" value="UniProtKB-ARBA"/>
</dbReference>
<feature type="domain" description="Cyclin-like" evidence="7">
    <location>
        <begin position="120"/>
        <end position="206"/>
    </location>
</feature>
<dbReference type="SUPFAM" id="SSF47954">
    <property type="entry name" value="Cyclin-like"/>
    <property type="match status" value="2"/>
</dbReference>
<dbReference type="AlphaFoldDB" id="A0A166EY09"/>
<dbReference type="Gene3D" id="1.10.472.10">
    <property type="entry name" value="Cyclin-like"/>
    <property type="match status" value="2"/>
</dbReference>
<gene>
    <name evidence="9" type="ORF">SISSUDRAFT_1044672</name>
</gene>
<dbReference type="GO" id="GO:0044843">
    <property type="term" value="P:cell cycle G1/S phase transition"/>
    <property type="evidence" value="ECO:0007669"/>
    <property type="project" value="UniProtKB-ARBA"/>
</dbReference>
<keyword evidence="10" id="KW-1185">Reference proteome</keyword>
<dbReference type="CDD" id="cd20537">
    <property type="entry name" value="CYCLIN_CCNO-like_rpt2"/>
    <property type="match status" value="1"/>
</dbReference>
<dbReference type="PROSITE" id="PS00292">
    <property type="entry name" value="CYCLINS"/>
    <property type="match status" value="1"/>
</dbReference>
<accession>A0A166EY09</accession>
<dbReference type="InterPro" id="IPR004367">
    <property type="entry name" value="Cyclin_C-dom"/>
</dbReference>
<proteinExistence type="inferred from homology"/>
<dbReference type="SMART" id="SM01332">
    <property type="entry name" value="Cyclin_C"/>
    <property type="match status" value="1"/>
</dbReference>
<dbReference type="SMART" id="SM00385">
    <property type="entry name" value="CYCLIN"/>
    <property type="match status" value="2"/>
</dbReference>
<evidence type="ECO:0000259" key="7">
    <source>
        <dbReference type="SMART" id="SM00385"/>
    </source>
</evidence>
<protein>
    <submittedName>
        <fullName evidence="9">Uncharacterized protein</fullName>
    </submittedName>
</protein>
<evidence type="ECO:0000313" key="9">
    <source>
        <dbReference type="EMBL" id="KZT40072.1"/>
    </source>
</evidence>
<dbReference type="STRING" id="1314776.A0A166EY09"/>
<dbReference type="InterPro" id="IPR036915">
    <property type="entry name" value="Cyclin-like_sf"/>
</dbReference>
<name>A0A166EY09_9AGAM</name>
<dbReference type="Pfam" id="PF00134">
    <property type="entry name" value="Cyclin_N"/>
    <property type="match status" value="1"/>
</dbReference>
<dbReference type="OrthoDB" id="5590282at2759"/>
<keyword evidence="3 5" id="KW-0195">Cyclin</keyword>
<feature type="domain" description="Cyclin-like" evidence="7">
    <location>
        <begin position="219"/>
        <end position="309"/>
    </location>
</feature>
<keyword evidence="4" id="KW-0131">Cell cycle</keyword>